<dbReference type="CDD" id="cd21121">
    <property type="entry name" value="SPASM_Cmo-like"/>
    <property type="match status" value="1"/>
</dbReference>
<dbReference type="SFLD" id="SFLDG01067">
    <property type="entry name" value="SPASM/twitch_domain_containing"/>
    <property type="match status" value="1"/>
</dbReference>
<dbReference type="GO" id="GO:0003824">
    <property type="term" value="F:catalytic activity"/>
    <property type="evidence" value="ECO:0007669"/>
    <property type="project" value="InterPro"/>
</dbReference>
<comment type="caution">
    <text evidence="8">The sequence shown here is derived from an EMBL/GenBank/DDBJ whole genome shotgun (WGS) entry which is preliminary data.</text>
</comment>
<dbReference type="PANTHER" id="PTHR11228:SF34">
    <property type="entry name" value="TUNGSTEN-CONTAINING ALDEHYDE FERREDOXIN OXIDOREDUCTASE COFACTOR MODIFYING PROTEIN"/>
    <property type="match status" value="1"/>
</dbReference>
<proteinExistence type="predicted"/>
<sequence length="427" mass="48122">MGLAFPEVLQVEVTNECNLSCVMCVRRTWRNQRFAHMDQALFRKVFDEASGRVRRAALYGFGEPLCHPEFPELVRYAREALGDSAYLLTVTNGTLMTPQVARSVFDAGLDEVAFSVDAPEVGTLSRIRVGSSSYDVLRNLRAVAAIKRDYGARLGISVVIMRSNYRLLPRLAEKAVELDLDFLVASHMVPYHPALVGEAVYTTASREAVEFYRREGVRLSSIAREALYDAFLEHFTWVSRGAKEQYLKLVEKIAVKGYSVNYEIVEDALTREHLLSEVEEFIELARVVATEHGLEARLPGVHADSLSRECPYVEHNAAVVLADGEVAPCMDLAYEHPLYTNMHGKLVRRVSFGNVRESPLEEVWSSPRYASFRRLRQNLPAGVPWCADCPFATRRCWFLDTNEYDCYGNEVGCNECLYSAGLAHCII</sequence>
<evidence type="ECO:0000256" key="1">
    <source>
        <dbReference type="ARBA" id="ARBA00001966"/>
    </source>
</evidence>
<dbReference type="Pfam" id="PF04055">
    <property type="entry name" value="Radical_SAM"/>
    <property type="match status" value="1"/>
</dbReference>
<gene>
    <name evidence="8" type="ORF">ENM88_08235</name>
</gene>
<dbReference type="InterPro" id="IPR034391">
    <property type="entry name" value="AdoMet-like_SPASM_containing"/>
</dbReference>
<name>A0A7J3X957_THEPE</name>
<keyword evidence="6" id="KW-0411">Iron-sulfur</keyword>
<evidence type="ECO:0000256" key="2">
    <source>
        <dbReference type="ARBA" id="ARBA00022485"/>
    </source>
</evidence>
<feature type="domain" description="Radical SAM core" evidence="7">
    <location>
        <begin position="3"/>
        <end position="218"/>
    </location>
</feature>
<dbReference type="InterPro" id="IPR050377">
    <property type="entry name" value="Radical_SAM_PqqE_MftC-like"/>
</dbReference>
<dbReference type="PANTHER" id="PTHR11228">
    <property type="entry name" value="RADICAL SAM DOMAIN PROTEIN"/>
    <property type="match status" value="1"/>
</dbReference>
<dbReference type="GO" id="GO:0046872">
    <property type="term" value="F:metal ion binding"/>
    <property type="evidence" value="ECO:0007669"/>
    <property type="project" value="UniProtKB-KW"/>
</dbReference>
<evidence type="ECO:0000256" key="6">
    <source>
        <dbReference type="ARBA" id="ARBA00023014"/>
    </source>
</evidence>
<dbReference type="GO" id="GO:0051539">
    <property type="term" value="F:4 iron, 4 sulfur cluster binding"/>
    <property type="evidence" value="ECO:0007669"/>
    <property type="project" value="UniProtKB-KW"/>
</dbReference>
<dbReference type="InterPro" id="IPR000385">
    <property type="entry name" value="MoaA_NifB_PqqE_Fe-S-bd_CS"/>
</dbReference>
<keyword evidence="5" id="KW-0408">Iron</keyword>
<evidence type="ECO:0000256" key="4">
    <source>
        <dbReference type="ARBA" id="ARBA00022723"/>
    </source>
</evidence>
<dbReference type="InterPro" id="IPR013785">
    <property type="entry name" value="Aldolase_TIM"/>
</dbReference>
<dbReference type="Gene3D" id="3.20.20.70">
    <property type="entry name" value="Aldolase class I"/>
    <property type="match status" value="1"/>
</dbReference>
<dbReference type="PROSITE" id="PS51918">
    <property type="entry name" value="RADICAL_SAM"/>
    <property type="match status" value="1"/>
</dbReference>
<dbReference type="InterPro" id="IPR023885">
    <property type="entry name" value="4Fe4S-binding_SPASM_dom"/>
</dbReference>
<dbReference type="EMBL" id="DRZM01000228">
    <property type="protein sequence ID" value="HHP05712.1"/>
    <property type="molecule type" value="Genomic_DNA"/>
</dbReference>
<dbReference type="SUPFAM" id="SSF102114">
    <property type="entry name" value="Radical SAM enzymes"/>
    <property type="match status" value="1"/>
</dbReference>
<dbReference type="SFLD" id="SFLDS00029">
    <property type="entry name" value="Radical_SAM"/>
    <property type="match status" value="1"/>
</dbReference>
<dbReference type="SFLD" id="SFLDG01387">
    <property type="entry name" value="BtrN-like_SPASM_domain_contain"/>
    <property type="match status" value="1"/>
</dbReference>
<keyword evidence="2" id="KW-0004">4Fe-4S</keyword>
<evidence type="ECO:0000313" key="8">
    <source>
        <dbReference type="EMBL" id="HHP05712.1"/>
    </source>
</evidence>
<dbReference type="InterPro" id="IPR058240">
    <property type="entry name" value="rSAM_sf"/>
</dbReference>
<organism evidence="8">
    <name type="scientific">Thermofilum pendens</name>
    <dbReference type="NCBI Taxonomy" id="2269"/>
    <lineage>
        <taxon>Archaea</taxon>
        <taxon>Thermoproteota</taxon>
        <taxon>Thermoprotei</taxon>
        <taxon>Thermofilales</taxon>
        <taxon>Thermofilaceae</taxon>
        <taxon>Thermofilum</taxon>
    </lineage>
</organism>
<accession>A0A7J3X957</accession>
<dbReference type="CDD" id="cd01335">
    <property type="entry name" value="Radical_SAM"/>
    <property type="match status" value="1"/>
</dbReference>
<dbReference type="PROSITE" id="PS01305">
    <property type="entry name" value="MOAA_NIFB_PQQE"/>
    <property type="match status" value="1"/>
</dbReference>
<comment type="cofactor">
    <cofactor evidence="1">
        <name>[4Fe-4S] cluster</name>
        <dbReference type="ChEBI" id="CHEBI:49883"/>
    </cofactor>
</comment>
<keyword evidence="4" id="KW-0479">Metal-binding</keyword>
<dbReference type="InterPro" id="IPR007197">
    <property type="entry name" value="rSAM"/>
</dbReference>
<evidence type="ECO:0000259" key="7">
    <source>
        <dbReference type="PROSITE" id="PS51918"/>
    </source>
</evidence>
<protein>
    <submittedName>
        <fullName evidence="8">Radical SAM protein</fullName>
    </submittedName>
</protein>
<dbReference type="Pfam" id="PF13186">
    <property type="entry name" value="SPASM"/>
    <property type="match status" value="1"/>
</dbReference>
<keyword evidence="3" id="KW-0949">S-adenosyl-L-methionine</keyword>
<dbReference type="AlphaFoldDB" id="A0A7J3X957"/>
<evidence type="ECO:0000256" key="3">
    <source>
        <dbReference type="ARBA" id="ARBA00022691"/>
    </source>
</evidence>
<reference evidence="8" key="1">
    <citation type="journal article" date="2020" name="mSystems">
        <title>Genome- and Community-Level Interaction Insights into Carbon Utilization and Element Cycling Functions of Hydrothermarchaeota in Hydrothermal Sediment.</title>
        <authorList>
            <person name="Zhou Z."/>
            <person name="Liu Y."/>
            <person name="Xu W."/>
            <person name="Pan J."/>
            <person name="Luo Z.H."/>
            <person name="Li M."/>
        </authorList>
    </citation>
    <scope>NUCLEOTIDE SEQUENCE [LARGE SCALE GENOMIC DNA]</scope>
    <source>
        <strain evidence="8">SpSt-1125</strain>
    </source>
</reference>
<evidence type="ECO:0000256" key="5">
    <source>
        <dbReference type="ARBA" id="ARBA00023004"/>
    </source>
</evidence>